<evidence type="ECO:0000256" key="8">
    <source>
        <dbReference type="ARBA" id="ARBA00040545"/>
    </source>
</evidence>
<dbReference type="Pfam" id="PF00378">
    <property type="entry name" value="ECH_1"/>
    <property type="match status" value="1"/>
</dbReference>
<dbReference type="Gene3D" id="3.90.226.10">
    <property type="entry name" value="2-enoyl-CoA Hydratase, Chain A, domain 1"/>
    <property type="match status" value="1"/>
</dbReference>
<dbReference type="InterPro" id="IPR014748">
    <property type="entry name" value="Enoyl-CoA_hydra_C"/>
</dbReference>
<evidence type="ECO:0000256" key="7">
    <source>
        <dbReference type="ARBA" id="ARBA00037410"/>
    </source>
</evidence>
<evidence type="ECO:0000256" key="9">
    <source>
        <dbReference type="SAM" id="MobiDB-lite"/>
    </source>
</evidence>
<comment type="subcellular location">
    <subcellularLocation>
        <location evidence="1">Mitochondrion</location>
    </subcellularLocation>
</comment>
<reference evidence="10 11" key="1">
    <citation type="journal article" date="2024" name="Proc. Natl. Acad. Sci. U.S.A.">
        <title>The genetic regulatory architecture and epigenomic basis for age-related changes in rattlesnake venom.</title>
        <authorList>
            <person name="Hogan M.P."/>
            <person name="Holding M.L."/>
            <person name="Nystrom G.S."/>
            <person name="Colston T.J."/>
            <person name="Bartlett D.A."/>
            <person name="Mason A.J."/>
            <person name="Ellsworth S.A."/>
            <person name="Rautsaw R.M."/>
            <person name="Lawrence K.C."/>
            <person name="Strickland J.L."/>
            <person name="He B."/>
            <person name="Fraser P."/>
            <person name="Margres M.J."/>
            <person name="Gilbert D.M."/>
            <person name="Gibbs H.L."/>
            <person name="Parkinson C.L."/>
            <person name="Rokyta D.R."/>
        </authorList>
    </citation>
    <scope>NUCLEOTIDE SEQUENCE [LARGE SCALE GENOMIC DNA]</scope>
    <source>
        <strain evidence="10">DRR0105</strain>
    </source>
</reference>
<dbReference type="InterPro" id="IPR029045">
    <property type="entry name" value="ClpP/crotonase-like_dom_sf"/>
</dbReference>
<dbReference type="GO" id="GO:0016836">
    <property type="term" value="F:hydro-lyase activity"/>
    <property type="evidence" value="ECO:0007669"/>
    <property type="project" value="TreeGrafter"/>
</dbReference>
<evidence type="ECO:0000256" key="6">
    <source>
        <dbReference type="ARBA" id="ARBA00023128"/>
    </source>
</evidence>
<evidence type="ECO:0000256" key="3">
    <source>
        <dbReference type="ARBA" id="ARBA00022832"/>
    </source>
</evidence>
<feature type="region of interest" description="Disordered" evidence="9">
    <location>
        <begin position="87"/>
        <end position="108"/>
    </location>
</feature>
<comment type="similarity">
    <text evidence="2">Belongs to the enoyl-CoA hydratase/isomerase family.</text>
</comment>
<comment type="function">
    <text evidence="7">May play a role in fatty acid biosynthesis and insulin sensitivity.</text>
</comment>
<dbReference type="InterPro" id="IPR001753">
    <property type="entry name" value="Enoyl-CoA_hydra/iso"/>
</dbReference>
<dbReference type="Proteomes" id="UP001474421">
    <property type="component" value="Unassembled WGS sequence"/>
</dbReference>
<name>A0AAW1BDU2_CROAD</name>
<keyword evidence="11" id="KW-1185">Reference proteome</keyword>
<dbReference type="AlphaFoldDB" id="A0AAW1BDU2"/>
<protein>
    <recommendedName>
        <fullName evidence="8">Enoyl-CoA hydratase domain-containing protein 3, mitochondrial</fullName>
    </recommendedName>
</protein>
<keyword evidence="4" id="KW-0809">Transit peptide</keyword>
<dbReference type="PANTHER" id="PTHR43602:SF1">
    <property type="entry name" value="ENOYL-COA HYDRATASE DOMAIN-CONTAINING PROTEIN 3, MITOCHONDRIAL"/>
    <property type="match status" value="1"/>
</dbReference>
<comment type="caution">
    <text evidence="10">The sequence shown here is derived from an EMBL/GenBank/DDBJ whole genome shotgun (WGS) entry which is preliminary data.</text>
</comment>
<dbReference type="Gene3D" id="1.10.12.10">
    <property type="entry name" value="Lyase 2-enoyl-coa Hydratase, Chain A, domain 2"/>
    <property type="match status" value="1"/>
</dbReference>
<proteinExistence type="inferred from homology"/>
<keyword evidence="5" id="KW-0443">Lipid metabolism</keyword>
<sequence length="448" mass="48496">MTTLPRPPGSGQGKPRLLAARRRLAASRAFPSRAPFCIPRRLRRAGVAKPIPTSRYGFLSSSAIFSQKRGEAPPLARTARLKPQLPRHISRGNTPRDNLGTSKPRASFPTFVRNPEAARLFFQPPFRICPAGVSLEPLHSAPLQRAMAAVAARGGLRRAKLARLVPGSRTASTGSSAAPTPDGPRQQEQQQGKLTRVWQSEGIRNIVLSNPGKRNALSLSMLKSLRQDILHNIDSTDLRVIIISAEGPVFSSGHDLKELTGKEDTKQHMDIFKTCSEVMTLLPKLPVPVIAKVNGLATAAGCQLVASCDIAVASEKSKFATPGVNVGLFCSTPAVAIGRSLPKKVALEILFTGDPMSAQDALRHGLISRVVPEDQLESETLRVAQKICQSSRAVLALGKATFYKQMEHDIGTAYQIASQVMVENLALKDGQEGIEAFISKRKPNWFHS</sequence>
<evidence type="ECO:0000256" key="1">
    <source>
        <dbReference type="ARBA" id="ARBA00004173"/>
    </source>
</evidence>
<dbReference type="GO" id="GO:0005739">
    <property type="term" value="C:mitochondrion"/>
    <property type="evidence" value="ECO:0007669"/>
    <property type="project" value="UniProtKB-SubCell"/>
</dbReference>
<dbReference type="GO" id="GO:0006631">
    <property type="term" value="P:fatty acid metabolic process"/>
    <property type="evidence" value="ECO:0007669"/>
    <property type="project" value="UniProtKB-KW"/>
</dbReference>
<keyword evidence="6" id="KW-0496">Mitochondrion</keyword>
<organism evidence="10 11">
    <name type="scientific">Crotalus adamanteus</name>
    <name type="common">Eastern diamondback rattlesnake</name>
    <dbReference type="NCBI Taxonomy" id="8729"/>
    <lineage>
        <taxon>Eukaryota</taxon>
        <taxon>Metazoa</taxon>
        <taxon>Chordata</taxon>
        <taxon>Craniata</taxon>
        <taxon>Vertebrata</taxon>
        <taxon>Euteleostomi</taxon>
        <taxon>Lepidosauria</taxon>
        <taxon>Squamata</taxon>
        <taxon>Bifurcata</taxon>
        <taxon>Unidentata</taxon>
        <taxon>Episquamata</taxon>
        <taxon>Toxicofera</taxon>
        <taxon>Serpentes</taxon>
        <taxon>Colubroidea</taxon>
        <taxon>Viperidae</taxon>
        <taxon>Crotalinae</taxon>
        <taxon>Crotalus</taxon>
    </lineage>
</organism>
<keyword evidence="3" id="KW-0276">Fatty acid metabolism</keyword>
<evidence type="ECO:0000313" key="11">
    <source>
        <dbReference type="Proteomes" id="UP001474421"/>
    </source>
</evidence>
<evidence type="ECO:0000256" key="4">
    <source>
        <dbReference type="ARBA" id="ARBA00022946"/>
    </source>
</evidence>
<dbReference type="SUPFAM" id="SSF52096">
    <property type="entry name" value="ClpP/crotonase"/>
    <property type="match status" value="1"/>
</dbReference>
<dbReference type="NCBIfam" id="NF006008">
    <property type="entry name" value="PRK08139.1"/>
    <property type="match status" value="1"/>
</dbReference>
<evidence type="ECO:0000256" key="5">
    <source>
        <dbReference type="ARBA" id="ARBA00023098"/>
    </source>
</evidence>
<feature type="compositionally biased region" description="Low complexity" evidence="9">
    <location>
        <begin position="163"/>
        <end position="180"/>
    </location>
</feature>
<gene>
    <name evidence="10" type="ORF">NXF25_013202</name>
</gene>
<dbReference type="EMBL" id="JAOTOJ010000006">
    <property type="protein sequence ID" value="KAK9400183.1"/>
    <property type="molecule type" value="Genomic_DNA"/>
</dbReference>
<evidence type="ECO:0000313" key="10">
    <source>
        <dbReference type="EMBL" id="KAK9400183.1"/>
    </source>
</evidence>
<dbReference type="InterPro" id="IPR052377">
    <property type="entry name" value="Mitochondrial_ECH-domain"/>
</dbReference>
<dbReference type="PANTHER" id="PTHR43602">
    <property type="match status" value="1"/>
</dbReference>
<feature type="compositionally biased region" description="Polar residues" evidence="9">
    <location>
        <begin position="91"/>
        <end position="101"/>
    </location>
</feature>
<feature type="region of interest" description="Disordered" evidence="9">
    <location>
        <begin position="163"/>
        <end position="194"/>
    </location>
</feature>
<dbReference type="CDD" id="cd06558">
    <property type="entry name" value="crotonase-like"/>
    <property type="match status" value="1"/>
</dbReference>
<evidence type="ECO:0000256" key="2">
    <source>
        <dbReference type="ARBA" id="ARBA00005254"/>
    </source>
</evidence>
<accession>A0AAW1BDU2</accession>